<evidence type="ECO:0000313" key="2">
    <source>
        <dbReference type="EMBL" id="RED37975.1"/>
    </source>
</evidence>
<dbReference type="NCBIfam" id="TIGR02622">
    <property type="entry name" value="CDP_4_6_dhtase"/>
    <property type="match status" value="1"/>
</dbReference>
<evidence type="ECO:0000259" key="1">
    <source>
        <dbReference type="Pfam" id="PF16363"/>
    </source>
</evidence>
<reference evidence="3 4" key="1">
    <citation type="submission" date="2017-08" db="EMBL/GenBank/DDBJ databases">
        <authorList>
            <person name="de Groot N.N."/>
        </authorList>
    </citation>
    <scope>NUCLEOTIDE SEQUENCE [LARGE SCALE GENOMIC DNA]</scope>
    <source>
        <strain evidence="3 4">JA575</strain>
    </source>
</reference>
<keyword evidence="5" id="KW-1185">Reference proteome</keyword>
<protein>
    <submittedName>
        <fullName evidence="3">CDP-glucose 4,6-dehydratase</fullName>
    </submittedName>
</protein>
<proteinExistence type="predicted"/>
<dbReference type="RefSeq" id="WP_114357123.1">
    <property type="nucleotide sequence ID" value="NZ_QRDT01000005.1"/>
</dbReference>
<dbReference type="Gene3D" id="3.90.25.10">
    <property type="entry name" value="UDP-galactose 4-epimerase, domain 1"/>
    <property type="match status" value="1"/>
</dbReference>
<dbReference type="InterPro" id="IPR036291">
    <property type="entry name" value="NAD(P)-bd_dom_sf"/>
</dbReference>
<reference evidence="2 5" key="2">
    <citation type="submission" date="2018-07" db="EMBL/GenBank/DDBJ databases">
        <title>Genomic Encyclopedia of Archaeal and Bacterial Type Strains, Phase II (KMG-II): from individual species to whole genera.</title>
        <authorList>
            <person name="Goeker M."/>
        </authorList>
    </citation>
    <scope>NUCLEOTIDE SEQUENCE [LARGE SCALE GENOMIC DNA]</scope>
    <source>
        <strain evidence="2 5">JA575</strain>
    </source>
</reference>
<name>A0A336JJX8_9BRAD</name>
<dbReference type="OrthoDB" id="9801785at2"/>
<dbReference type="InterPro" id="IPR016040">
    <property type="entry name" value="NAD(P)-bd_dom"/>
</dbReference>
<gene>
    <name evidence="2" type="ORF">BJ125_10554</name>
    <name evidence="3" type="ORF">SAMN05892882_10554</name>
</gene>
<dbReference type="Gene3D" id="3.40.50.720">
    <property type="entry name" value="NAD(P)-binding Rossmann-like Domain"/>
    <property type="match status" value="1"/>
</dbReference>
<dbReference type="Proteomes" id="UP000252631">
    <property type="component" value="Unassembled WGS sequence"/>
</dbReference>
<dbReference type="Pfam" id="PF16363">
    <property type="entry name" value="GDP_Man_Dehyd"/>
    <property type="match status" value="1"/>
</dbReference>
<dbReference type="Proteomes" id="UP000256343">
    <property type="component" value="Unassembled WGS sequence"/>
</dbReference>
<organism evidence="3 4">
    <name type="scientific">Rhodopseudomonas pentothenatexigens</name>
    <dbReference type="NCBI Taxonomy" id="999699"/>
    <lineage>
        <taxon>Bacteria</taxon>
        <taxon>Pseudomonadati</taxon>
        <taxon>Pseudomonadota</taxon>
        <taxon>Alphaproteobacteria</taxon>
        <taxon>Hyphomicrobiales</taxon>
        <taxon>Nitrobacteraceae</taxon>
        <taxon>Rhodopseudomonas</taxon>
    </lineage>
</organism>
<evidence type="ECO:0000313" key="4">
    <source>
        <dbReference type="Proteomes" id="UP000252631"/>
    </source>
</evidence>
<dbReference type="EMBL" id="QRDT01000005">
    <property type="protein sequence ID" value="RED37975.1"/>
    <property type="molecule type" value="Genomic_DNA"/>
</dbReference>
<dbReference type="SUPFAM" id="SSF51735">
    <property type="entry name" value="NAD(P)-binding Rossmann-fold domains"/>
    <property type="match status" value="1"/>
</dbReference>
<accession>A0A336JJX8</accession>
<dbReference type="PANTHER" id="PTHR43000">
    <property type="entry name" value="DTDP-D-GLUCOSE 4,6-DEHYDRATASE-RELATED"/>
    <property type="match status" value="1"/>
</dbReference>
<dbReference type="AlphaFoldDB" id="A0A336JJX8"/>
<evidence type="ECO:0000313" key="3">
    <source>
        <dbReference type="EMBL" id="SSW90000.1"/>
    </source>
</evidence>
<feature type="domain" description="NAD(P)-binding" evidence="1">
    <location>
        <begin position="12"/>
        <end position="318"/>
    </location>
</feature>
<dbReference type="EMBL" id="UFQQ01000005">
    <property type="protein sequence ID" value="SSW90000.1"/>
    <property type="molecule type" value="Genomic_DNA"/>
</dbReference>
<evidence type="ECO:0000313" key="5">
    <source>
        <dbReference type="Proteomes" id="UP000256343"/>
    </source>
</evidence>
<dbReference type="InterPro" id="IPR013445">
    <property type="entry name" value="CDP_4_6_deHydtase"/>
</dbReference>
<dbReference type="CDD" id="cd05252">
    <property type="entry name" value="CDP_GD_SDR_e"/>
    <property type="match status" value="1"/>
</dbReference>
<sequence>MDAAFWKGRRILVTGHTGFKGSWLTLWLSRLGAEVTGYALAPPTTPSLFAQAEIGSVVAHHEADIRDLAALRRVFETSRPQIVFHLAAQAIVRQSYADPVETYATNLMGTVNVLEAIRHTPSIEAAVMITTDKVYDNKEWAWGYRETDRLGGFDPYSNSKACCELAIDAYRRSFFDAQKLVVGSARAGNVIGGGDWARDRLIPDIVRGFMAGQQVVIRYPDAVRPWQHVLEPLHGYLVIAEAIVKQRLQADPTFNFGPEETDAQPVRAIVEHMRTRWGNGAAWTLDNAANPHEANQLRLDCSKARQVLKWTPKLPLSQALDWVVEWYQGHHRGETARTLSEAQIDRYQDIVTQ</sequence>